<evidence type="ECO:0000256" key="2">
    <source>
        <dbReference type="ARBA" id="ARBA00007254"/>
    </source>
</evidence>
<reference evidence="13 14" key="1">
    <citation type="submission" date="2018-08" db="EMBL/GenBank/DDBJ databases">
        <title>A genome reference for cultivated species of the human gut microbiota.</title>
        <authorList>
            <person name="Zou Y."/>
            <person name="Xue W."/>
            <person name="Luo G."/>
        </authorList>
    </citation>
    <scope>NUCLEOTIDE SEQUENCE [LARGE SCALE GENOMIC DNA]</scope>
    <source>
        <strain evidence="13 14">TF08-11</strain>
    </source>
</reference>
<keyword evidence="5 10" id="KW-0812">Transmembrane</keyword>
<comment type="subcellular location">
    <subcellularLocation>
        <location evidence="1 10">Cell membrane</location>
        <topology evidence="1 10">Multi-pass membrane protein</topology>
    </subcellularLocation>
</comment>
<keyword evidence="6 10" id="KW-1133">Transmembrane helix</keyword>
<evidence type="ECO:0000256" key="3">
    <source>
        <dbReference type="ARBA" id="ARBA00022448"/>
    </source>
</evidence>
<dbReference type="SUPFAM" id="SSF81330">
    <property type="entry name" value="Gated mechanosensitive channel"/>
    <property type="match status" value="1"/>
</dbReference>
<dbReference type="EMBL" id="QUSK01000005">
    <property type="protein sequence ID" value="RGD77480.1"/>
    <property type="molecule type" value="Genomic_DNA"/>
</dbReference>
<keyword evidence="7 10" id="KW-0406">Ion transport</keyword>
<dbReference type="Proteomes" id="UP001212981">
    <property type="component" value="Unassembled WGS sequence"/>
</dbReference>
<evidence type="ECO:0000256" key="1">
    <source>
        <dbReference type="ARBA" id="ARBA00004651"/>
    </source>
</evidence>
<dbReference type="AlphaFoldDB" id="A0A3E3E7X5"/>
<name>A0A3E3E7X5_9FIRM</name>
<dbReference type="EMBL" id="JAQLXO010000008">
    <property type="protein sequence ID" value="MDB7982426.1"/>
    <property type="molecule type" value="Genomic_DNA"/>
</dbReference>
<comment type="caution">
    <text evidence="13">The sequence shown here is derived from an EMBL/GenBank/DDBJ whole genome shotgun (WGS) entry which is preliminary data.</text>
</comment>
<comment type="similarity">
    <text evidence="2 10">Belongs to the MscL family.</text>
</comment>
<dbReference type="InterPro" id="IPR037673">
    <property type="entry name" value="MSC/AndL"/>
</dbReference>
<dbReference type="NCBIfam" id="TIGR00220">
    <property type="entry name" value="mscL"/>
    <property type="match status" value="1"/>
</dbReference>
<keyword evidence="3 10" id="KW-0813">Transport</keyword>
<keyword evidence="8 10" id="KW-0472">Membrane</keyword>
<accession>A0A3E3E7X5</accession>
<feature type="transmembrane region" description="Helical" evidence="10">
    <location>
        <begin position="21"/>
        <end position="48"/>
    </location>
</feature>
<dbReference type="EMBL" id="JABAFR010000018">
    <property type="protein sequence ID" value="NME44833.1"/>
    <property type="molecule type" value="Genomic_DNA"/>
</dbReference>
<evidence type="ECO:0000256" key="9">
    <source>
        <dbReference type="ARBA" id="ARBA00023303"/>
    </source>
</evidence>
<dbReference type="PROSITE" id="PS01327">
    <property type="entry name" value="MSCL"/>
    <property type="match status" value="1"/>
</dbReference>
<proteinExistence type="inferred from homology"/>
<keyword evidence="4 10" id="KW-1003">Cell membrane</keyword>
<evidence type="ECO:0000313" key="11">
    <source>
        <dbReference type="EMBL" id="MDB7982426.1"/>
    </source>
</evidence>
<dbReference type="STRING" id="1123313.GCA_000420345_00872"/>
<dbReference type="PANTHER" id="PTHR30266">
    <property type="entry name" value="MECHANOSENSITIVE CHANNEL MSCL"/>
    <property type="match status" value="1"/>
</dbReference>
<evidence type="ECO:0000256" key="8">
    <source>
        <dbReference type="ARBA" id="ARBA00023136"/>
    </source>
</evidence>
<comment type="subunit">
    <text evidence="10">Homopentamer.</text>
</comment>
<dbReference type="GO" id="GO:0008381">
    <property type="term" value="F:mechanosensitive monoatomic ion channel activity"/>
    <property type="evidence" value="ECO:0007669"/>
    <property type="project" value="UniProtKB-UniRule"/>
</dbReference>
<dbReference type="InterPro" id="IPR019823">
    <property type="entry name" value="Mechanosensitive_channel_CS"/>
</dbReference>
<organism evidence="13 14">
    <name type="scientific">Faecalicoccus pleomorphus</name>
    <dbReference type="NCBI Taxonomy" id="1323"/>
    <lineage>
        <taxon>Bacteria</taxon>
        <taxon>Bacillati</taxon>
        <taxon>Bacillota</taxon>
        <taxon>Erysipelotrichia</taxon>
        <taxon>Erysipelotrichales</taxon>
        <taxon>Erysipelotrichaceae</taxon>
        <taxon>Faecalicoccus</taxon>
    </lineage>
</organism>
<dbReference type="PRINTS" id="PR01264">
    <property type="entry name" value="MECHCHANNEL"/>
</dbReference>
<dbReference type="GO" id="GO:0005886">
    <property type="term" value="C:plasma membrane"/>
    <property type="evidence" value="ECO:0007669"/>
    <property type="project" value="UniProtKB-SubCell"/>
</dbReference>
<feature type="transmembrane region" description="Helical" evidence="10">
    <location>
        <begin position="68"/>
        <end position="89"/>
    </location>
</feature>
<dbReference type="Proteomes" id="UP000540014">
    <property type="component" value="Unassembled WGS sequence"/>
</dbReference>
<dbReference type="HAMAP" id="MF_00115">
    <property type="entry name" value="MscL"/>
    <property type="match status" value="1"/>
</dbReference>
<evidence type="ECO:0000256" key="7">
    <source>
        <dbReference type="ARBA" id="ARBA00023065"/>
    </source>
</evidence>
<dbReference type="Pfam" id="PF01741">
    <property type="entry name" value="MscL"/>
    <property type="match status" value="1"/>
</dbReference>
<dbReference type="InterPro" id="IPR036019">
    <property type="entry name" value="MscL_channel"/>
</dbReference>
<reference evidence="11" key="3">
    <citation type="submission" date="2023-01" db="EMBL/GenBank/DDBJ databases">
        <title>Human gut microbiome strain richness.</title>
        <authorList>
            <person name="Chen-Liaw A."/>
        </authorList>
    </citation>
    <scope>NUCLEOTIDE SEQUENCE</scope>
    <source>
        <strain evidence="11">D8_m1001271B151109d0_201107</strain>
    </source>
</reference>
<dbReference type="InterPro" id="IPR001185">
    <property type="entry name" value="MS_channel"/>
</dbReference>
<reference evidence="12 15" key="2">
    <citation type="submission" date="2020-04" db="EMBL/GenBank/DDBJ databases">
        <authorList>
            <person name="Hitch T.C.A."/>
            <person name="Wylensek D."/>
            <person name="Clavel T."/>
        </authorList>
    </citation>
    <scope>NUCLEOTIDE SEQUENCE [LARGE SCALE GENOMIC DNA]</scope>
    <source>
        <strain evidence="12 15">BSM-383-APC-22F</strain>
    </source>
</reference>
<sequence length="137" mass="15071">MKSFMKEFRDFINRGNVLDMAIGIIIGGAFTAIVTSLSNDIISPILGLFGGYDFSAYSLKFGDVAIKYGSFITAIINFLIMALIVFCMVKAMNRATSKLKKEEEIEEAATTKVCPYCKSEISIEATRCPHCTSQLEA</sequence>
<dbReference type="Proteomes" id="UP000260721">
    <property type="component" value="Unassembled WGS sequence"/>
</dbReference>
<evidence type="ECO:0000256" key="5">
    <source>
        <dbReference type="ARBA" id="ARBA00022692"/>
    </source>
</evidence>
<evidence type="ECO:0000256" key="6">
    <source>
        <dbReference type="ARBA" id="ARBA00022989"/>
    </source>
</evidence>
<dbReference type="RefSeq" id="WP_117445658.1">
    <property type="nucleotide sequence ID" value="NZ_CALCIP010000008.1"/>
</dbReference>
<evidence type="ECO:0000313" key="13">
    <source>
        <dbReference type="EMBL" id="RGD77480.1"/>
    </source>
</evidence>
<evidence type="ECO:0000313" key="15">
    <source>
        <dbReference type="Proteomes" id="UP000540014"/>
    </source>
</evidence>
<protein>
    <recommendedName>
        <fullName evidence="10">Large-conductance mechanosensitive channel</fullName>
    </recommendedName>
</protein>
<evidence type="ECO:0000256" key="4">
    <source>
        <dbReference type="ARBA" id="ARBA00022475"/>
    </source>
</evidence>
<comment type="function">
    <text evidence="10">Channel that opens in response to stretch forces in the membrane lipid bilayer. May participate in the regulation of osmotic pressure changes within the cell.</text>
</comment>
<evidence type="ECO:0000313" key="14">
    <source>
        <dbReference type="Proteomes" id="UP000260721"/>
    </source>
</evidence>
<gene>
    <name evidence="10 13" type="primary">mscL</name>
    <name evidence="13" type="ORF">DXC78_02975</name>
    <name evidence="12" type="ORF">HF861_08045</name>
    <name evidence="11" type="ORF">PND82_06320</name>
</gene>
<dbReference type="PANTHER" id="PTHR30266:SF2">
    <property type="entry name" value="LARGE-CONDUCTANCE MECHANOSENSITIVE CHANNEL"/>
    <property type="match status" value="1"/>
</dbReference>
<keyword evidence="9 10" id="KW-0407">Ion channel</keyword>
<evidence type="ECO:0000313" key="12">
    <source>
        <dbReference type="EMBL" id="NME44833.1"/>
    </source>
</evidence>
<evidence type="ECO:0000256" key="10">
    <source>
        <dbReference type="HAMAP-Rule" id="MF_00115"/>
    </source>
</evidence>
<dbReference type="Gene3D" id="1.10.1200.120">
    <property type="entry name" value="Large-conductance mechanosensitive channel, MscL, domain 1"/>
    <property type="match status" value="1"/>
</dbReference>